<feature type="compositionally biased region" description="Basic and acidic residues" evidence="3">
    <location>
        <begin position="28"/>
        <end position="46"/>
    </location>
</feature>
<keyword evidence="5" id="KW-1185">Reference proteome</keyword>
<gene>
    <name evidence="4" type="ORF">A4G23_02876</name>
</gene>
<dbReference type="GO" id="GO:0032259">
    <property type="term" value="P:methylation"/>
    <property type="evidence" value="ECO:0007669"/>
    <property type="project" value="UniProtKB-KW"/>
</dbReference>
<dbReference type="GO" id="GO:0071770">
    <property type="term" value="P:DIM/DIP cell wall layer assembly"/>
    <property type="evidence" value="ECO:0007669"/>
    <property type="project" value="TreeGrafter"/>
</dbReference>
<dbReference type="PANTHER" id="PTHR40048:SF1">
    <property type="entry name" value="RHAMNOSYL O-METHYLTRANSFERASE"/>
    <property type="match status" value="1"/>
</dbReference>
<dbReference type="KEGG" id="srn:A4G23_02876"/>
<dbReference type="AlphaFoldDB" id="A0A1D8G3K5"/>
<evidence type="ECO:0000256" key="2">
    <source>
        <dbReference type="ARBA" id="ARBA00022679"/>
    </source>
</evidence>
<proteinExistence type="predicted"/>
<dbReference type="EC" id="2.1.1.-" evidence="4"/>
<evidence type="ECO:0000256" key="3">
    <source>
        <dbReference type="SAM" id="MobiDB-lite"/>
    </source>
</evidence>
<evidence type="ECO:0000313" key="5">
    <source>
        <dbReference type="Proteomes" id="UP000095349"/>
    </source>
</evidence>
<dbReference type="GO" id="GO:0005886">
    <property type="term" value="C:plasma membrane"/>
    <property type="evidence" value="ECO:0007669"/>
    <property type="project" value="TreeGrafter"/>
</dbReference>
<keyword evidence="2 4" id="KW-0808">Transferase</keyword>
<dbReference type="OrthoDB" id="189417at2"/>
<accession>A0A1D8G3K5</accession>
<protein>
    <submittedName>
        <fullName evidence="4">Rhamnosyl O-methyltransferase</fullName>
        <ecNumber evidence="4">2.1.1.-</ecNumber>
    </submittedName>
</protein>
<evidence type="ECO:0000256" key="1">
    <source>
        <dbReference type="ARBA" id="ARBA00022603"/>
    </source>
</evidence>
<dbReference type="STRING" id="285473.A4G23_02876"/>
<dbReference type="SUPFAM" id="SSF53335">
    <property type="entry name" value="S-adenosyl-L-methionine-dependent methyltransferases"/>
    <property type="match status" value="1"/>
</dbReference>
<dbReference type="GeneID" id="33067046"/>
<evidence type="ECO:0000313" key="4">
    <source>
        <dbReference type="EMBL" id="AOT60013.1"/>
    </source>
</evidence>
<dbReference type="PANTHER" id="PTHR40048">
    <property type="entry name" value="RHAMNOSYL O-METHYLTRANSFERASE"/>
    <property type="match status" value="1"/>
</dbReference>
<dbReference type="Gene3D" id="3.40.50.150">
    <property type="entry name" value="Vaccinia Virus protein VP39"/>
    <property type="match status" value="1"/>
</dbReference>
<feature type="compositionally biased region" description="Basic and acidic residues" evidence="3">
    <location>
        <begin position="9"/>
        <end position="18"/>
    </location>
</feature>
<reference evidence="4 5" key="1">
    <citation type="submission" date="2016-09" db="EMBL/GenBank/DDBJ databases">
        <title>Streptomyces rubrolavendulae MJM4426 Genome sequencing and assembly.</title>
        <authorList>
            <person name="Kim J.-G."/>
        </authorList>
    </citation>
    <scope>NUCLEOTIDE SEQUENCE [LARGE SCALE GENOMIC DNA]</scope>
    <source>
        <strain evidence="4 5">MJM4426</strain>
    </source>
</reference>
<dbReference type="GO" id="GO:0008610">
    <property type="term" value="P:lipid biosynthetic process"/>
    <property type="evidence" value="ECO:0007669"/>
    <property type="project" value="InterPro"/>
</dbReference>
<organism evidence="4 5">
    <name type="scientific">Streptomyces rubrolavendulae</name>
    <dbReference type="NCBI Taxonomy" id="285473"/>
    <lineage>
        <taxon>Bacteria</taxon>
        <taxon>Bacillati</taxon>
        <taxon>Actinomycetota</taxon>
        <taxon>Actinomycetes</taxon>
        <taxon>Kitasatosporales</taxon>
        <taxon>Streptomycetaceae</taxon>
        <taxon>Streptomyces</taxon>
    </lineage>
</organism>
<dbReference type="Proteomes" id="UP000095349">
    <property type="component" value="Chromosome"/>
</dbReference>
<dbReference type="EMBL" id="CP017316">
    <property type="protein sequence ID" value="AOT60013.1"/>
    <property type="molecule type" value="Genomic_DNA"/>
</dbReference>
<keyword evidence="1 4" id="KW-0489">Methyltransferase</keyword>
<dbReference type="RefSeq" id="WP_069977255.1">
    <property type="nucleotide sequence ID" value="NZ_CP017316.1"/>
</dbReference>
<feature type="compositionally biased region" description="Low complexity" evidence="3">
    <location>
        <begin position="47"/>
        <end position="59"/>
    </location>
</feature>
<name>A0A1D8G3K5_9ACTN</name>
<dbReference type="Pfam" id="PF04989">
    <property type="entry name" value="RMNT_CmcI"/>
    <property type="match status" value="1"/>
</dbReference>
<dbReference type="InterPro" id="IPR007072">
    <property type="entry name" value="RNMT_CmcI"/>
</dbReference>
<sequence>MDVEAPEEPASRPDRTDQSDQSDQSDQNQHDQNQHGQSDRPGRPDRSGPSGQNGPSGPSDMGLPPRVAAELDGTVRAYWRARERQHLRDVYAGVRIKKFPEDLRMMEHLMWLSRSQAVVELGTHFGGSALWFRDRLRTLAAYGRVPPGVRVVTVDLRQDKARAALSAADPSYEDGITLVEGDVADPDTALRVRAALPAGARCLVVEDTLHTYGTTTAALRNFAPLVPVGGFFVVEDGIVDVPELRPPGMPGGVLPAVRDWLAGPDGADFRQRRDLERYGLTCHIGGWLERVRRGTAA</sequence>
<feature type="region of interest" description="Disordered" evidence="3">
    <location>
        <begin position="1"/>
        <end position="66"/>
    </location>
</feature>
<dbReference type="PATRIC" id="fig|285473.5.peg.3005"/>
<dbReference type="GO" id="GO:0008168">
    <property type="term" value="F:methyltransferase activity"/>
    <property type="evidence" value="ECO:0007669"/>
    <property type="project" value="UniProtKB-KW"/>
</dbReference>
<dbReference type="InterPro" id="IPR029063">
    <property type="entry name" value="SAM-dependent_MTases_sf"/>
</dbReference>